<feature type="compositionally biased region" description="Polar residues" evidence="1">
    <location>
        <begin position="327"/>
        <end position="339"/>
    </location>
</feature>
<dbReference type="Pfam" id="PF03114">
    <property type="entry name" value="BAR"/>
    <property type="match status" value="1"/>
</dbReference>
<feature type="region of interest" description="Disordered" evidence="1">
    <location>
        <begin position="243"/>
        <end position="275"/>
    </location>
</feature>
<dbReference type="PROSITE" id="PS51021">
    <property type="entry name" value="BAR"/>
    <property type="match status" value="1"/>
</dbReference>
<dbReference type="OrthoDB" id="14167at2759"/>
<protein>
    <submittedName>
        <fullName evidence="3">BAR domain protein</fullName>
    </submittedName>
</protein>
<reference evidence="3" key="1">
    <citation type="submission" date="2016-12" db="EMBL/GenBank/DDBJ databases">
        <title>The genomes of Aspergillus section Nigri reveals drivers in fungal speciation.</title>
        <authorList>
            <consortium name="DOE Joint Genome Institute"/>
            <person name="Vesth T.C."/>
            <person name="Nybo J."/>
            <person name="Theobald S."/>
            <person name="Brandl J."/>
            <person name="Frisvad J.C."/>
            <person name="Nielsen K.F."/>
            <person name="Lyhne E.K."/>
            <person name="Kogle M.E."/>
            <person name="Kuo A."/>
            <person name="Riley R."/>
            <person name="Clum A."/>
            <person name="Nolan M."/>
            <person name="Lipzen A."/>
            <person name="Salamov A."/>
            <person name="Henrissat B."/>
            <person name="Wiebenga A."/>
            <person name="De vries R.P."/>
            <person name="Grigoriev I.V."/>
            <person name="Mortensen U.H."/>
            <person name="Andersen M.R."/>
            <person name="Baker S.E."/>
        </authorList>
    </citation>
    <scope>NUCLEOTIDE SEQUENCE</scope>
    <source>
        <strain evidence="3">IBT 28561</strain>
    </source>
</reference>
<proteinExistence type="predicted"/>
<dbReference type="AlphaFoldDB" id="A0A2I1D6D4"/>
<feature type="compositionally biased region" description="Polar residues" evidence="1">
    <location>
        <begin position="393"/>
        <end position="402"/>
    </location>
</feature>
<organism evidence="3 4">
    <name type="scientific">Aspergillus campestris (strain IBT 28561)</name>
    <dbReference type="NCBI Taxonomy" id="1392248"/>
    <lineage>
        <taxon>Eukaryota</taxon>
        <taxon>Fungi</taxon>
        <taxon>Dikarya</taxon>
        <taxon>Ascomycota</taxon>
        <taxon>Pezizomycotina</taxon>
        <taxon>Eurotiomycetes</taxon>
        <taxon>Eurotiomycetidae</taxon>
        <taxon>Eurotiales</taxon>
        <taxon>Aspergillaceae</taxon>
        <taxon>Aspergillus</taxon>
        <taxon>Aspergillus subgen. Circumdati</taxon>
    </lineage>
</organism>
<dbReference type="RefSeq" id="XP_024694019.1">
    <property type="nucleotide sequence ID" value="XM_024838075.1"/>
</dbReference>
<dbReference type="EMBL" id="MSFM01000004">
    <property type="protein sequence ID" value="PKY05425.1"/>
    <property type="molecule type" value="Genomic_DNA"/>
</dbReference>
<name>A0A2I1D6D4_ASPC2</name>
<keyword evidence="4" id="KW-1185">Reference proteome</keyword>
<feature type="region of interest" description="Disordered" evidence="1">
    <location>
        <begin position="326"/>
        <end position="437"/>
    </location>
</feature>
<comment type="caution">
    <text evidence="3">The sequence shown here is derived from an EMBL/GenBank/DDBJ whole genome shotgun (WGS) entry which is preliminary data.</text>
</comment>
<feature type="compositionally biased region" description="Pro residues" evidence="1">
    <location>
        <begin position="409"/>
        <end position="428"/>
    </location>
</feature>
<dbReference type="SMART" id="SM00721">
    <property type="entry name" value="BAR"/>
    <property type="match status" value="1"/>
</dbReference>
<feature type="domain" description="BAR" evidence="2">
    <location>
        <begin position="15"/>
        <end position="237"/>
    </location>
</feature>
<sequence>MNVNRKFDRFRQWAGERMGGEVKTNLSDNFKAMETEMNVRHDGVDRIHKSMTSYVKSISKRNEGDDKEKTLPIAHLGSSMISHGEDFDAHSDYGRCLITFGRTEERLARVQESYIAQSNSSWLESLERALTQLKDYQSARKKLDNRRLAYDTSLSKMQKVKKEDFRMEEELRTQKIKYEEANEDVYRRMMDIKDSEGEHVTDLEAFLDAQLEYHERSREVLLQLRKEWPSRYVGSTNGERLKITDEWASQSTSHPPNGRRAGRPRSNTAHSYQERYEPVQEELVNAMESRPIIRSNREPSPVYPVDPAPQRPIAVRTSTFEGPMQLRQEQAWPSRTVSENYGPPRPVSRVVTDPYMDPPDVAGQYRQNGGSPDRSYYGRSISPTPSYGDAMSRRTSSNTLNGATLAKKAPPPPPPSRAKKPPPPPPMKRPILSATEV</sequence>
<dbReference type="InterPro" id="IPR004148">
    <property type="entry name" value="BAR_dom"/>
</dbReference>
<evidence type="ECO:0000259" key="2">
    <source>
        <dbReference type="PROSITE" id="PS51021"/>
    </source>
</evidence>
<dbReference type="GO" id="GO:0005737">
    <property type="term" value="C:cytoplasm"/>
    <property type="evidence" value="ECO:0007669"/>
    <property type="project" value="InterPro"/>
</dbReference>
<gene>
    <name evidence="3" type="ORF">P168DRAFT_295885</name>
</gene>
<dbReference type="GeneID" id="36545599"/>
<evidence type="ECO:0000256" key="1">
    <source>
        <dbReference type="SAM" id="MobiDB-lite"/>
    </source>
</evidence>
<dbReference type="Gene3D" id="1.20.1270.60">
    <property type="entry name" value="Arfaptin homology (AH) domain/BAR domain"/>
    <property type="match status" value="1"/>
</dbReference>
<dbReference type="Proteomes" id="UP000234254">
    <property type="component" value="Unassembled WGS sequence"/>
</dbReference>
<dbReference type="SUPFAM" id="SSF103657">
    <property type="entry name" value="BAR/IMD domain-like"/>
    <property type="match status" value="1"/>
</dbReference>
<evidence type="ECO:0000313" key="4">
    <source>
        <dbReference type="Proteomes" id="UP000234254"/>
    </source>
</evidence>
<dbReference type="VEuPathDB" id="FungiDB:P168DRAFT_295885"/>
<evidence type="ECO:0000313" key="3">
    <source>
        <dbReference type="EMBL" id="PKY05425.1"/>
    </source>
</evidence>
<accession>A0A2I1D6D4</accession>
<dbReference type="InterPro" id="IPR027267">
    <property type="entry name" value="AH/BAR_dom_sf"/>
</dbReference>